<reference evidence="1" key="1">
    <citation type="journal article" date="2020" name="Nature">
        <title>Giant virus diversity and host interactions through global metagenomics.</title>
        <authorList>
            <person name="Schulz F."/>
            <person name="Roux S."/>
            <person name="Paez-Espino D."/>
            <person name="Jungbluth S."/>
            <person name="Walsh D.A."/>
            <person name="Denef V.J."/>
            <person name="McMahon K.D."/>
            <person name="Konstantinidis K.T."/>
            <person name="Eloe-Fadrosh E.A."/>
            <person name="Kyrpides N.C."/>
            <person name="Woyke T."/>
        </authorList>
    </citation>
    <scope>NUCLEOTIDE SEQUENCE</scope>
    <source>
        <strain evidence="1">GVMAG-S-1063924-116</strain>
    </source>
</reference>
<evidence type="ECO:0000313" key="1">
    <source>
        <dbReference type="EMBL" id="QHU08536.1"/>
    </source>
</evidence>
<protein>
    <submittedName>
        <fullName evidence="1">Uncharacterized protein</fullName>
    </submittedName>
</protein>
<dbReference type="EMBL" id="MN740698">
    <property type="protein sequence ID" value="QHU08536.1"/>
    <property type="molecule type" value="Genomic_DNA"/>
</dbReference>
<accession>A0A6C0JUP7</accession>
<dbReference type="AlphaFoldDB" id="A0A6C0JUP7"/>
<organism evidence="1">
    <name type="scientific">viral metagenome</name>
    <dbReference type="NCBI Taxonomy" id="1070528"/>
    <lineage>
        <taxon>unclassified sequences</taxon>
        <taxon>metagenomes</taxon>
        <taxon>organismal metagenomes</taxon>
    </lineage>
</organism>
<proteinExistence type="predicted"/>
<sequence>MIVPSDTLLVPVLFSTLNKVDLGCKVLYSDDTELGPHKVKVLTLADFIGYLSKNGFTLPYIPPGEHEDLKVAVFMFTPLRKEERKTTSLYTSSAEYSLTPFFQTERRAEDHPGQFNPQIVVTLNRTSMSLSFFGTEPDFVQRPEPHSVKVASLILMGIRYTAGFTYLDLSELKMVVFTGDSEHIKDTAELIAKDQGKEAFTSVVDLFVGTYEDLIAVRSCLQLPNLKSVSFSQHWKMTEKAKNYIDNLSLEVLKLSLETMEDTVLIPDSGHLHVYLDREEEADFIVRELVSRVPHLGIDNTLYPHDYVEGDKRIIDLINLSEPGSFLESYTLFPGSGAAVGELEEAGFAADFSRIVVELKRLGPKSNKSYSTSQ</sequence>
<name>A0A6C0JUP7_9ZZZZ</name>